<comment type="caution">
    <text evidence="4">The sequence shown here is derived from an EMBL/GenBank/DDBJ whole genome shotgun (WGS) entry which is preliminary data.</text>
</comment>
<dbReference type="SMART" id="SM00641">
    <property type="entry name" value="Glyco_25"/>
    <property type="match status" value="1"/>
</dbReference>
<keyword evidence="3" id="KW-0326">Glycosidase</keyword>
<accession>A0A840PT92</accession>
<gene>
    <name evidence="4" type="ORF">HNP84_008918</name>
</gene>
<dbReference type="GO" id="GO:0009253">
    <property type="term" value="P:peptidoglycan catabolic process"/>
    <property type="evidence" value="ECO:0007669"/>
    <property type="project" value="InterPro"/>
</dbReference>
<sequence>MNRMLHGIDVSNWQGDVDWERHARDGVAFAFAKASEGGDYTDTWFARNWAGMRENWLVCGAYHFARPKGDPGEQAEHFLGVIRAAGGLRRGDLLALDLEDADGLPPARVARFARRWCRAVEERSGVRPFVYTFVAFAEDGNCAGLAEYPLWISSPGSPKGRPHVPPPWDSWRLHQYAHSPIDKNVFAGSRRELTSLGLDPR</sequence>
<protein>
    <submittedName>
        <fullName evidence="4">Lysozyme</fullName>
    </submittedName>
</protein>
<dbReference type="PANTHER" id="PTHR34135">
    <property type="entry name" value="LYSOZYME"/>
    <property type="match status" value="1"/>
</dbReference>
<dbReference type="Pfam" id="PF01183">
    <property type="entry name" value="Glyco_hydro_25"/>
    <property type="match status" value="1"/>
</dbReference>
<dbReference type="GO" id="GO:0003796">
    <property type="term" value="F:lysozyme activity"/>
    <property type="evidence" value="ECO:0007669"/>
    <property type="project" value="InterPro"/>
</dbReference>
<dbReference type="PROSITE" id="PS51904">
    <property type="entry name" value="GLYCOSYL_HYDROL_F25_2"/>
    <property type="match status" value="1"/>
</dbReference>
<evidence type="ECO:0000256" key="3">
    <source>
        <dbReference type="ARBA" id="ARBA00023295"/>
    </source>
</evidence>
<dbReference type="AlphaFoldDB" id="A0A840PT92"/>
<dbReference type="SUPFAM" id="SSF51445">
    <property type="entry name" value="(Trans)glycosidases"/>
    <property type="match status" value="1"/>
</dbReference>
<keyword evidence="5" id="KW-1185">Reference proteome</keyword>
<evidence type="ECO:0000256" key="2">
    <source>
        <dbReference type="ARBA" id="ARBA00022801"/>
    </source>
</evidence>
<dbReference type="InterPro" id="IPR017853">
    <property type="entry name" value="GH"/>
</dbReference>
<name>A0A840PT92_9ACTN</name>
<dbReference type="InterPro" id="IPR002053">
    <property type="entry name" value="Glyco_hydro_25"/>
</dbReference>
<dbReference type="Gene3D" id="3.20.20.80">
    <property type="entry name" value="Glycosidases"/>
    <property type="match status" value="1"/>
</dbReference>
<dbReference type="PANTHER" id="PTHR34135:SF2">
    <property type="entry name" value="LYSOZYME"/>
    <property type="match status" value="1"/>
</dbReference>
<evidence type="ECO:0000256" key="1">
    <source>
        <dbReference type="ARBA" id="ARBA00010646"/>
    </source>
</evidence>
<proteinExistence type="inferred from homology"/>
<dbReference type="GO" id="GO:0016052">
    <property type="term" value="P:carbohydrate catabolic process"/>
    <property type="evidence" value="ECO:0007669"/>
    <property type="project" value="TreeGrafter"/>
</dbReference>
<comment type="similarity">
    <text evidence="1">Belongs to the glycosyl hydrolase 25 family.</text>
</comment>
<evidence type="ECO:0000313" key="4">
    <source>
        <dbReference type="EMBL" id="MBB5139155.1"/>
    </source>
</evidence>
<dbReference type="InterPro" id="IPR018077">
    <property type="entry name" value="Glyco_hydro_fam25_subgr"/>
</dbReference>
<keyword evidence="2" id="KW-0378">Hydrolase</keyword>
<dbReference type="EMBL" id="JACHGN010000027">
    <property type="protein sequence ID" value="MBB5139155.1"/>
    <property type="molecule type" value="Genomic_DNA"/>
</dbReference>
<dbReference type="GO" id="GO:0016998">
    <property type="term" value="P:cell wall macromolecule catabolic process"/>
    <property type="evidence" value="ECO:0007669"/>
    <property type="project" value="InterPro"/>
</dbReference>
<evidence type="ECO:0000313" key="5">
    <source>
        <dbReference type="Proteomes" id="UP000578449"/>
    </source>
</evidence>
<reference evidence="4 5" key="1">
    <citation type="submission" date="2020-08" db="EMBL/GenBank/DDBJ databases">
        <title>Genomic Encyclopedia of Type Strains, Phase IV (KMG-IV): sequencing the most valuable type-strain genomes for metagenomic binning, comparative biology and taxonomic classification.</title>
        <authorList>
            <person name="Goeker M."/>
        </authorList>
    </citation>
    <scope>NUCLEOTIDE SEQUENCE [LARGE SCALE GENOMIC DNA]</scope>
    <source>
        <strain evidence="4 5">DSM 45615</strain>
    </source>
</reference>
<organism evidence="4 5">
    <name type="scientific">Thermocatellispora tengchongensis</name>
    <dbReference type="NCBI Taxonomy" id="1073253"/>
    <lineage>
        <taxon>Bacteria</taxon>
        <taxon>Bacillati</taxon>
        <taxon>Actinomycetota</taxon>
        <taxon>Actinomycetes</taxon>
        <taxon>Streptosporangiales</taxon>
        <taxon>Streptosporangiaceae</taxon>
        <taxon>Thermocatellispora</taxon>
    </lineage>
</organism>
<dbReference type="Proteomes" id="UP000578449">
    <property type="component" value="Unassembled WGS sequence"/>
</dbReference>